<keyword evidence="1" id="KW-0472">Membrane</keyword>
<protein>
    <recommendedName>
        <fullName evidence="4">SPW repeat-containing protein</fullName>
    </recommendedName>
</protein>
<evidence type="ECO:0000313" key="3">
    <source>
        <dbReference type="Proteomes" id="UP001551482"/>
    </source>
</evidence>
<evidence type="ECO:0000313" key="2">
    <source>
        <dbReference type="EMBL" id="MEU8136568.1"/>
    </source>
</evidence>
<feature type="transmembrane region" description="Helical" evidence="1">
    <location>
        <begin position="82"/>
        <end position="101"/>
    </location>
</feature>
<dbReference type="Proteomes" id="UP001551482">
    <property type="component" value="Unassembled WGS sequence"/>
</dbReference>
<organism evidence="2 3">
    <name type="scientific">Streptodolium elevatio</name>
    <dbReference type="NCBI Taxonomy" id="3157996"/>
    <lineage>
        <taxon>Bacteria</taxon>
        <taxon>Bacillati</taxon>
        <taxon>Actinomycetota</taxon>
        <taxon>Actinomycetes</taxon>
        <taxon>Kitasatosporales</taxon>
        <taxon>Streptomycetaceae</taxon>
        <taxon>Streptodolium</taxon>
    </lineage>
</organism>
<keyword evidence="3" id="KW-1185">Reference proteome</keyword>
<gene>
    <name evidence="2" type="ORF">AB0C36_24035</name>
</gene>
<feature type="transmembrane region" description="Helical" evidence="1">
    <location>
        <begin position="52"/>
        <end position="70"/>
    </location>
</feature>
<feature type="transmembrane region" description="Helical" evidence="1">
    <location>
        <begin position="107"/>
        <end position="126"/>
    </location>
</feature>
<evidence type="ECO:0008006" key="4">
    <source>
        <dbReference type="Google" id="ProtNLM"/>
    </source>
</evidence>
<sequence>MKLWGLRVDARGAYLLTLAGVLAYYAGQIIVQPSFATQQGLEPAADLVPMDVLGWAFMGCAAATAATAVAKARWLVLDRVGFALATFPLVVWFLAFGWSWIADGADGYPVGGTWFFYAAGITIVNMRLGRGHRSTTEDGDARRS</sequence>
<name>A0ABV3DLF7_9ACTN</name>
<dbReference type="EMBL" id="JBEZFP010000066">
    <property type="protein sequence ID" value="MEU8136568.1"/>
    <property type="molecule type" value="Genomic_DNA"/>
</dbReference>
<reference evidence="2 3" key="1">
    <citation type="submission" date="2024-06" db="EMBL/GenBank/DDBJ databases">
        <title>The Natural Products Discovery Center: Release of the First 8490 Sequenced Strains for Exploring Actinobacteria Biosynthetic Diversity.</title>
        <authorList>
            <person name="Kalkreuter E."/>
            <person name="Kautsar S.A."/>
            <person name="Yang D."/>
            <person name="Bader C.D."/>
            <person name="Teijaro C.N."/>
            <person name="Fluegel L."/>
            <person name="Davis C.M."/>
            <person name="Simpson J.R."/>
            <person name="Lauterbach L."/>
            <person name="Steele A.D."/>
            <person name="Gui C."/>
            <person name="Meng S."/>
            <person name="Li G."/>
            <person name="Viehrig K."/>
            <person name="Ye F."/>
            <person name="Su P."/>
            <person name="Kiefer A.F."/>
            <person name="Nichols A."/>
            <person name="Cepeda A.J."/>
            <person name="Yan W."/>
            <person name="Fan B."/>
            <person name="Jiang Y."/>
            <person name="Adhikari A."/>
            <person name="Zheng C.-J."/>
            <person name="Schuster L."/>
            <person name="Cowan T.M."/>
            <person name="Smanski M.J."/>
            <person name="Chevrette M.G."/>
            <person name="De Carvalho L.P.S."/>
            <person name="Shen B."/>
        </authorList>
    </citation>
    <scope>NUCLEOTIDE SEQUENCE [LARGE SCALE GENOMIC DNA]</scope>
    <source>
        <strain evidence="2 3">NPDC048946</strain>
    </source>
</reference>
<comment type="caution">
    <text evidence="2">The sequence shown here is derived from an EMBL/GenBank/DDBJ whole genome shotgun (WGS) entry which is preliminary data.</text>
</comment>
<dbReference type="RefSeq" id="WP_358357215.1">
    <property type="nucleotide sequence ID" value="NZ_JBEZFP010000066.1"/>
</dbReference>
<keyword evidence="1" id="KW-0812">Transmembrane</keyword>
<evidence type="ECO:0000256" key="1">
    <source>
        <dbReference type="SAM" id="Phobius"/>
    </source>
</evidence>
<proteinExistence type="predicted"/>
<accession>A0ABV3DLF7</accession>
<feature type="transmembrane region" description="Helical" evidence="1">
    <location>
        <begin position="12"/>
        <end position="32"/>
    </location>
</feature>
<keyword evidence="1" id="KW-1133">Transmembrane helix</keyword>